<dbReference type="GO" id="GO:0005886">
    <property type="term" value="C:plasma membrane"/>
    <property type="evidence" value="ECO:0007669"/>
    <property type="project" value="TreeGrafter"/>
</dbReference>
<dbReference type="Gene3D" id="3.10.20.90">
    <property type="entry name" value="Phosphatidylinositol 3-kinase Catalytic Subunit, Chain A, domain 1"/>
    <property type="match status" value="1"/>
</dbReference>
<dbReference type="InterPro" id="IPR057096">
    <property type="entry name" value="KRIT1_FRMD8_FERM_C"/>
</dbReference>
<dbReference type="InterPro" id="IPR019748">
    <property type="entry name" value="FERM_central"/>
</dbReference>
<dbReference type="Proteomes" id="UP000005226">
    <property type="component" value="Chromosome 12"/>
</dbReference>
<dbReference type="InterPro" id="IPR000299">
    <property type="entry name" value="FERM_domain"/>
</dbReference>
<protein>
    <submittedName>
        <fullName evidence="3">KRIT1 ankyrin repeat containing</fullName>
    </submittedName>
</protein>
<dbReference type="SUPFAM" id="SSF48403">
    <property type="entry name" value="Ankyrin repeat"/>
    <property type="match status" value="1"/>
</dbReference>
<sequence>MGNEDSLEDVFVAVIRPKSQVSQSSKEYRAKAYEILLNELPLEGKEKKRKKVLLATKIQAGGEKSRSILDYVDATVRPISNNQGFIGKRVVYMKKFPLEGEKEGKEAPLFVVPQACAQLHLNCPSSWLGPALETDLWLAEQHTVPHAIAALFRPAPVERMKTNVINPAYGSEGKLNDEGMLMGYNLLEIKSKMMSLEKADMCIINPLYGSDLQYTNRVDKVIINPYFGLGAPDYSKIQIPKRDKWQHSPNCVTEDKDRQWVDDFPLHRSACEGDTELLSKLLDSGFSVKQLDSDHWAPIHYACWHGKVEATKLLLEKGNCNPNLLNGQLSSPLHFAARGGHAEIVQLLLQQPEIDRHIEDQQKRTPLQMCEENKQNEWEETVKLLQQASSRPYEKVRIYRMDGSYRSVELKHGNNTTVQQIMEGMRLTQDTQQYFTIWICSENLHLQLKPYHKPLQHLRIWTEIVTDLTVLDPQRETPQLFLRRDVRLPLEIEKKVEDPLAILILFDEARHCLLKGFFPAPDSKLITLASLLLQIIYGNYESKKHKQGFLNEENLKSIVPISKVKSKAYHWTSRILHEYKALSTSEGVSKEMHHLQRLFLQNCWDIPTYGAAFFTGQVYTKASASNHKVLRVYVAVNTKGLHLMNMETKVLLISLEYGTFMWQLGHADQYVQIHSGNNKMNFIVHTKQVRCPRLNSNNHICLFLIKKHLVLLWIINLWVKY</sequence>
<reference evidence="3 4" key="1">
    <citation type="journal article" date="2011" name="Genome Biol. Evol.">
        <title>Integration of the genetic map and genome assembly of fugu facilitates insights into distinct features of genome evolution in teleosts and mammals.</title>
        <authorList>
            <person name="Kai W."/>
            <person name="Kikuchi K."/>
            <person name="Tohari S."/>
            <person name="Chew A.K."/>
            <person name="Tay A."/>
            <person name="Fujiwara A."/>
            <person name="Hosoya S."/>
            <person name="Suetake H."/>
            <person name="Naruse K."/>
            <person name="Brenner S."/>
            <person name="Suzuki Y."/>
            <person name="Venkatesh B."/>
        </authorList>
    </citation>
    <scope>NUCLEOTIDE SEQUENCE [LARGE SCALE GENOMIC DNA]</scope>
</reference>
<dbReference type="PROSITE" id="PS50057">
    <property type="entry name" value="FERM_3"/>
    <property type="match status" value="1"/>
</dbReference>
<dbReference type="AlphaFoldDB" id="A0A674MKR5"/>
<dbReference type="InterPro" id="IPR014352">
    <property type="entry name" value="FERM/acyl-CoA-bd_prot_sf"/>
</dbReference>
<dbReference type="PROSITE" id="PS50088">
    <property type="entry name" value="ANK_REPEAT"/>
    <property type="match status" value="2"/>
</dbReference>
<dbReference type="GO" id="GO:2000114">
    <property type="term" value="P:regulation of establishment of cell polarity"/>
    <property type="evidence" value="ECO:0007669"/>
    <property type="project" value="TreeGrafter"/>
</dbReference>
<dbReference type="Gene3D" id="1.20.80.10">
    <property type="match status" value="1"/>
</dbReference>
<keyword evidence="4" id="KW-1185">Reference proteome</keyword>
<dbReference type="InterPro" id="IPR035963">
    <property type="entry name" value="FERM_2"/>
</dbReference>
<evidence type="ECO:0000259" key="2">
    <source>
        <dbReference type="PROSITE" id="PS50057"/>
    </source>
</evidence>
<dbReference type="InterPro" id="IPR043058">
    <property type="entry name" value="NUDIX_sf"/>
</dbReference>
<organism evidence="3 4">
    <name type="scientific">Takifugu rubripes</name>
    <name type="common">Japanese pufferfish</name>
    <name type="synonym">Fugu rubripes</name>
    <dbReference type="NCBI Taxonomy" id="31033"/>
    <lineage>
        <taxon>Eukaryota</taxon>
        <taxon>Metazoa</taxon>
        <taxon>Chordata</taxon>
        <taxon>Craniata</taxon>
        <taxon>Vertebrata</taxon>
        <taxon>Euteleostomi</taxon>
        <taxon>Actinopterygii</taxon>
        <taxon>Neopterygii</taxon>
        <taxon>Teleostei</taxon>
        <taxon>Neoteleostei</taxon>
        <taxon>Acanthomorphata</taxon>
        <taxon>Eupercaria</taxon>
        <taxon>Tetraodontiformes</taxon>
        <taxon>Tetradontoidea</taxon>
        <taxon>Tetraodontidae</taxon>
        <taxon>Takifugu</taxon>
    </lineage>
</organism>
<name>A0A674MKR5_TAKRU</name>
<evidence type="ECO:0000256" key="1">
    <source>
        <dbReference type="PROSITE-ProRule" id="PRU00023"/>
    </source>
</evidence>
<dbReference type="Pfam" id="PF24521">
    <property type="entry name" value="Ank_KRIT1"/>
    <property type="match status" value="1"/>
</dbReference>
<dbReference type="InterPro" id="IPR056485">
    <property type="entry name" value="ARM_KRIT1"/>
</dbReference>
<dbReference type="Ensembl" id="ENSTRUT00000071154.1">
    <property type="protein sequence ID" value="ENSTRUP00000061574.1"/>
    <property type="gene ID" value="ENSTRUG00000013413.3"/>
</dbReference>
<feature type="domain" description="FERM" evidence="2">
    <location>
        <begin position="394"/>
        <end position="721"/>
    </location>
</feature>
<dbReference type="InterPro" id="IPR032022">
    <property type="entry name" value="NUDIX"/>
</dbReference>
<dbReference type="Pfam" id="PF16705">
    <property type="entry name" value="NUDIX_5"/>
    <property type="match status" value="2"/>
</dbReference>
<dbReference type="InterPro" id="IPR036770">
    <property type="entry name" value="Ankyrin_rpt-contain_sf"/>
</dbReference>
<dbReference type="PANTHER" id="PTHR13283:SF11">
    <property type="entry name" value="KREV INTERACTION TRAPPED PROTEIN 1"/>
    <property type="match status" value="1"/>
</dbReference>
<dbReference type="SMART" id="SM00295">
    <property type="entry name" value="B41"/>
    <property type="match status" value="1"/>
</dbReference>
<feature type="repeat" description="ANK" evidence="1">
    <location>
        <begin position="328"/>
        <end position="350"/>
    </location>
</feature>
<dbReference type="SUPFAM" id="SSF47031">
    <property type="entry name" value="Second domain of FERM"/>
    <property type="match status" value="1"/>
</dbReference>
<dbReference type="InterPro" id="IPR011993">
    <property type="entry name" value="PH-like_dom_sf"/>
</dbReference>
<dbReference type="Pfam" id="PF00373">
    <property type="entry name" value="FERM_M"/>
    <property type="match status" value="1"/>
</dbReference>
<feature type="repeat" description="ANK" evidence="1">
    <location>
        <begin position="261"/>
        <end position="293"/>
    </location>
</feature>
<dbReference type="Pfam" id="PF24522">
    <property type="entry name" value="KRIT1_FRMD8_FERM_C"/>
    <property type="match status" value="1"/>
</dbReference>
<proteinExistence type="predicted"/>
<evidence type="ECO:0000313" key="4">
    <source>
        <dbReference type="Proteomes" id="UP000005226"/>
    </source>
</evidence>
<evidence type="ECO:0000313" key="3">
    <source>
        <dbReference type="Ensembl" id="ENSTRUP00000061574.1"/>
    </source>
</evidence>
<dbReference type="PROSITE" id="PS50297">
    <property type="entry name" value="ANK_REP_REGION"/>
    <property type="match status" value="1"/>
</dbReference>
<dbReference type="InterPro" id="IPR051594">
    <property type="entry name" value="KRIT1/FRMD8"/>
</dbReference>
<reference evidence="3" key="3">
    <citation type="submission" date="2025-09" db="UniProtKB">
        <authorList>
            <consortium name="Ensembl"/>
        </authorList>
    </citation>
    <scope>IDENTIFICATION</scope>
</reference>
<reference evidence="3" key="2">
    <citation type="submission" date="2025-08" db="UniProtKB">
        <authorList>
            <consortium name="Ensembl"/>
        </authorList>
    </citation>
    <scope>IDENTIFICATION</scope>
</reference>
<dbReference type="SMART" id="SM00248">
    <property type="entry name" value="ANK"/>
    <property type="match status" value="3"/>
</dbReference>
<dbReference type="GeneTree" id="ENSGT00530000063721"/>
<dbReference type="GO" id="GO:0045454">
    <property type="term" value="P:cell redox homeostasis"/>
    <property type="evidence" value="ECO:0007669"/>
    <property type="project" value="TreeGrafter"/>
</dbReference>
<keyword evidence="1" id="KW-0040">ANK repeat</keyword>
<dbReference type="GO" id="GO:0016525">
    <property type="term" value="P:negative regulation of angiogenesis"/>
    <property type="evidence" value="ECO:0007669"/>
    <property type="project" value="TreeGrafter"/>
</dbReference>
<dbReference type="PANTHER" id="PTHR13283">
    <property type="entry name" value="KREV INTERACTION TRAPPED 1-RELATED"/>
    <property type="match status" value="1"/>
</dbReference>
<dbReference type="InterPro" id="IPR002110">
    <property type="entry name" value="Ankyrin_rpt"/>
</dbReference>
<accession>A0A674MKR5</accession>
<gene>
    <name evidence="3" type="primary">krit1</name>
</gene>
<dbReference type="CDD" id="cd14473">
    <property type="entry name" value="FERM_B-lobe"/>
    <property type="match status" value="1"/>
</dbReference>
<dbReference type="Gene3D" id="1.25.40.20">
    <property type="entry name" value="Ankyrin repeat-containing domain"/>
    <property type="match status" value="1"/>
</dbReference>
<dbReference type="Gene3D" id="2.30.29.30">
    <property type="entry name" value="Pleckstrin-homology domain (PH domain)/Phosphotyrosine-binding domain (PTB)"/>
    <property type="match status" value="1"/>
</dbReference>
<dbReference type="Gene3D" id="3.30.70.2240">
    <property type="entry name" value="KRIT, N-terminal Nudix domain, NPxY motif-rich region"/>
    <property type="match status" value="2"/>
</dbReference>
<dbReference type="FunFam" id="3.10.20.90:FF:000076">
    <property type="entry name" value="Krev interaction trapped protein 1"/>
    <property type="match status" value="1"/>
</dbReference>
<dbReference type="InterPro" id="IPR019749">
    <property type="entry name" value="Band_41_domain"/>
</dbReference>